<accession>A0A7W3TS98</accession>
<keyword evidence="2" id="KW-1185">Reference proteome</keyword>
<reference evidence="1 2" key="1">
    <citation type="submission" date="2020-07" db="EMBL/GenBank/DDBJ databases">
        <title>Description of Limosilactobacillus balticus sp. nov., Limosilactobacillus agrestis sp. nov., Limosilactobacillus albertensis sp. nov., Limosilactobacillus rudii sp. nov., Limosilactobacillus fastidiosus sp. nov., five novel Limosilactobacillus species isolated from the vertebrate gastrointestinal tract, and proposal of 6 subspecies of Limosilactobacillus reuteri adapted to the gastrointestinal tract of specific vertebrate hosts.</title>
        <authorList>
            <person name="Li F."/>
            <person name="Cheng C."/>
            <person name="Zheng J."/>
            <person name="Quevedo R.M."/>
            <person name="Li J."/>
            <person name="Roos S."/>
            <person name="Gaenzle M.G."/>
            <person name="Walter J."/>
        </authorList>
    </citation>
    <scope>NUCLEOTIDE SEQUENCE [LARGE SCALE GENOMIC DNA]</scope>
    <source>
        <strain evidence="1 2">RRLNB_1_1</strain>
    </source>
</reference>
<dbReference type="EMBL" id="JACIVC010000061">
    <property type="protein sequence ID" value="MBB1069962.1"/>
    <property type="molecule type" value="Genomic_DNA"/>
</dbReference>
<organism evidence="1 2">
    <name type="scientific">Limosilactobacillus albertensis</name>
    <dbReference type="NCBI Taxonomy" id="2759752"/>
    <lineage>
        <taxon>Bacteria</taxon>
        <taxon>Bacillati</taxon>
        <taxon>Bacillota</taxon>
        <taxon>Bacilli</taxon>
        <taxon>Lactobacillales</taxon>
        <taxon>Lactobacillaceae</taxon>
        <taxon>Limosilactobacillus</taxon>
    </lineage>
</organism>
<proteinExistence type="predicted"/>
<dbReference type="AlphaFoldDB" id="A0A7W3TS98"/>
<gene>
    <name evidence="1" type="ORF">H5S40_07345</name>
</gene>
<name>A0A7W3TS98_9LACO</name>
<dbReference type="Proteomes" id="UP000518316">
    <property type="component" value="Unassembled WGS sequence"/>
</dbReference>
<evidence type="ECO:0000313" key="1">
    <source>
        <dbReference type="EMBL" id="MBB1069962.1"/>
    </source>
</evidence>
<evidence type="ECO:0000313" key="2">
    <source>
        <dbReference type="Proteomes" id="UP000518316"/>
    </source>
</evidence>
<comment type="caution">
    <text evidence="1">The sequence shown here is derived from an EMBL/GenBank/DDBJ whole genome shotgun (WGS) entry which is preliminary data.</text>
</comment>
<protein>
    <submittedName>
        <fullName evidence="1">Bacteriocin</fullName>
    </submittedName>
</protein>
<sequence>MLGGNRWGNATIGAMSGAAIGINVCRAGGPWAMAGCGVVGAGVKGYLSYHG</sequence>